<evidence type="ECO:0000313" key="3">
    <source>
        <dbReference type="EMBL" id="TYS56494.1"/>
    </source>
</evidence>
<comment type="caution">
    <text evidence="3">The sequence shown here is derived from an EMBL/GenBank/DDBJ whole genome shotgun (WGS) entry which is preliminary data.</text>
</comment>
<dbReference type="AlphaFoldDB" id="A0A5D4S2Z3"/>
<evidence type="ECO:0000259" key="2">
    <source>
        <dbReference type="Pfam" id="PF06855"/>
    </source>
</evidence>
<dbReference type="InterPro" id="IPR036806">
    <property type="entry name" value="YozE_SAM-like_sf"/>
</dbReference>
<dbReference type="InterPro" id="IPR010673">
    <property type="entry name" value="UPF0346"/>
</dbReference>
<dbReference type="InterPro" id="IPR023089">
    <property type="entry name" value="YozE_SAM-like"/>
</dbReference>
<dbReference type="NCBIfam" id="NF010193">
    <property type="entry name" value="PRK13672.1"/>
    <property type="match status" value="1"/>
</dbReference>
<proteinExistence type="inferred from homology"/>
<dbReference type="GeneID" id="89534974"/>
<dbReference type="RefSeq" id="WP_056535970.1">
    <property type="nucleotide sequence ID" value="NZ_CP081870.1"/>
</dbReference>
<name>A0A5D4S2Z3_9BACI</name>
<dbReference type="Proteomes" id="UP000322997">
    <property type="component" value="Unassembled WGS sequence"/>
</dbReference>
<dbReference type="Pfam" id="PF06855">
    <property type="entry name" value="YozE_SAM_like"/>
    <property type="match status" value="1"/>
</dbReference>
<organism evidence="3 4">
    <name type="scientific">Rossellomorea marisflavi</name>
    <dbReference type="NCBI Taxonomy" id="189381"/>
    <lineage>
        <taxon>Bacteria</taxon>
        <taxon>Bacillati</taxon>
        <taxon>Bacillota</taxon>
        <taxon>Bacilli</taxon>
        <taxon>Bacillales</taxon>
        <taxon>Bacillaceae</taxon>
        <taxon>Rossellomorea</taxon>
    </lineage>
</organism>
<dbReference type="HAMAP" id="MF_01538">
    <property type="entry name" value="UPF0346"/>
    <property type="match status" value="1"/>
</dbReference>
<feature type="domain" description="YozE SAM-like" evidence="2">
    <location>
        <begin position="4"/>
        <end position="70"/>
    </location>
</feature>
<comment type="similarity">
    <text evidence="1">Belongs to the UPF0346 family.</text>
</comment>
<protein>
    <recommendedName>
        <fullName evidence="1">UPF0346 protein FZC83_02670</fullName>
    </recommendedName>
</protein>
<dbReference type="PIRSF" id="PIRSF037262">
    <property type="entry name" value="UCP037262"/>
    <property type="match status" value="1"/>
</dbReference>
<gene>
    <name evidence="3" type="ORF">FZC83_02670</name>
</gene>
<reference evidence="3 4" key="1">
    <citation type="submission" date="2019-08" db="EMBL/GenBank/DDBJ databases">
        <title>Bacillus genomes from the desert of Cuatro Cienegas, Coahuila.</title>
        <authorList>
            <person name="Olmedo-Alvarez G."/>
        </authorList>
    </citation>
    <scope>NUCLEOTIDE SEQUENCE [LARGE SCALE GENOMIC DNA]</scope>
    <source>
        <strain evidence="3 4">CH108_3D</strain>
    </source>
</reference>
<dbReference type="SUPFAM" id="SSF140652">
    <property type="entry name" value="YozE-like"/>
    <property type="match status" value="1"/>
</dbReference>
<dbReference type="EMBL" id="VTEQ01000001">
    <property type="protein sequence ID" value="TYS56494.1"/>
    <property type="molecule type" value="Genomic_DNA"/>
</dbReference>
<evidence type="ECO:0000313" key="4">
    <source>
        <dbReference type="Proteomes" id="UP000322997"/>
    </source>
</evidence>
<accession>A0A5D4S2Z3</accession>
<sequence>MRKSFYHYLMKHRQPSAKDDLTAFANAAYDDHAFPKHSGEYDEISSYLEFNGHYLESMVIFDRAWELYLQDEKD</sequence>
<dbReference type="Gene3D" id="1.10.150.260">
    <property type="entry name" value="YozE SAM-like"/>
    <property type="match status" value="1"/>
</dbReference>
<evidence type="ECO:0000256" key="1">
    <source>
        <dbReference type="HAMAP-Rule" id="MF_01538"/>
    </source>
</evidence>